<feature type="compositionally biased region" description="Polar residues" evidence="2">
    <location>
        <begin position="360"/>
        <end position="369"/>
    </location>
</feature>
<comment type="similarity">
    <text evidence="1">Belongs to the NtaA/SnaA/DszA monooxygenase family.</text>
</comment>
<evidence type="ECO:0000313" key="4">
    <source>
        <dbReference type="EMBL" id="RDW71494.1"/>
    </source>
</evidence>
<dbReference type="InterPro" id="IPR036661">
    <property type="entry name" value="Luciferase-like_sf"/>
</dbReference>
<dbReference type="OrthoDB" id="8922241at2759"/>
<keyword evidence="5" id="KW-1185">Reference proteome</keyword>
<feature type="compositionally biased region" description="Basic and acidic residues" evidence="2">
    <location>
        <begin position="458"/>
        <end position="468"/>
    </location>
</feature>
<comment type="caution">
    <text evidence="4">The sequence shown here is derived from an EMBL/GenBank/DDBJ whole genome shotgun (WGS) entry which is preliminary data.</text>
</comment>
<dbReference type="EMBL" id="PDLM01000008">
    <property type="protein sequence ID" value="RDW71494.1"/>
    <property type="molecule type" value="Genomic_DNA"/>
</dbReference>
<evidence type="ECO:0000256" key="2">
    <source>
        <dbReference type="SAM" id="MobiDB-lite"/>
    </source>
</evidence>
<dbReference type="STRING" id="1849047.A0A3D8RC96"/>
<dbReference type="PIRSF" id="PIRSF000337">
    <property type="entry name" value="NTA_MOA"/>
    <property type="match status" value="1"/>
</dbReference>
<reference evidence="4 5" key="1">
    <citation type="journal article" date="2018" name="IMA Fungus">
        <title>IMA Genome-F 9: Draft genome sequence of Annulohypoxylon stygium, Aspergillus mulundensis, Berkeleyomyces basicola (syn. Thielaviopsis basicola), Ceratocystis smalleyi, two Cercospora beticola strains, Coleophoma cylindrospora, Fusarium fracticaudum, Phialophora cf. hyalina, and Morchella septimelata.</title>
        <authorList>
            <person name="Wingfield B.D."/>
            <person name="Bills G.F."/>
            <person name="Dong Y."/>
            <person name="Huang W."/>
            <person name="Nel W.J."/>
            <person name="Swalarsk-Parry B.S."/>
            <person name="Vaghefi N."/>
            <person name="Wilken P.M."/>
            <person name="An Z."/>
            <person name="de Beer Z.W."/>
            <person name="De Vos L."/>
            <person name="Chen L."/>
            <person name="Duong T.A."/>
            <person name="Gao Y."/>
            <person name="Hammerbacher A."/>
            <person name="Kikkert J.R."/>
            <person name="Li Y."/>
            <person name="Li H."/>
            <person name="Li K."/>
            <person name="Li Q."/>
            <person name="Liu X."/>
            <person name="Ma X."/>
            <person name="Naidoo K."/>
            <person name="Pethybridge S.J."/>
            <person name="Sun J."/>
            <person name="Steenkamp E.T."/>
            <person name="van der Nest M.A."/>
            <person name="van Wyk S."/>
            <person name="Wingfield M.J."/>
            <person name="Xiong C."/>
            <person name="Yue Q."/>
            <person name="Zhang X."/>
        </authorList>
    </citation>
    <scope>NUCLEOTIDE SEQUENCE [LARGE SCALE GENOMIC DNA]</scope>
    <source>
        <strain evidence="4 5">BP6252</strain>
    </source>
</reference>
<dbReference type="SUPFAM" id="SSF51679">
    <property type="entry name" value="Bacterial luciferase-like"/>
    <property type="match status" value="1"/>
</dbReference>
<evidence type="ECO:0000259" key="3">
    <source>
        <dbReference type="Pfam" id="PF00296"/>
    </source>
</evidence>
<dbReference type="NCBIfam" id="TIGR03860">
    <property type="entry name" value="FMN_nitrolo"/>
    <property type="match status" value="1"/>
</dbReference>
<feature type="region of interest" description="Disordered" evidence="2">
    <location>
        <begin position="349"/>
        <end position="369"/>
    </location>
</feature>
<organism evidence="4 5">
    <name type="scientific">Coleophoma cylindrospora</name>
    <dbReference type="NCBI Taxonomy" id="1849047"/>
    <lineage>
        <taxon>Eukaryota</taxon>
        <taxon>Fungi</taxon>
        <taxon>Dikarya</taxon>
        <taxon>Ascomycota</taxon>
        <taxon>Pezizomycotina</taxon>
        <taxon>Leotiomycetes</taxon>
        <taxon>Helotiales</taxon>
        <taxon>Dermateaceae</taxon>
        <taxon>Coleophoma</taxon>
    </lineage>
</organism>
<feature type="domain" description="Luciferase-like" evidence="3">
    <location>
        <begin position="47"/>
        <end position="411"/>
    </location>
</feature>
<accession>A0A3D8RC96</accession>
<dbReference type="InterPro" id="IPR016215">
    <property type="entry name" value="NTA_MOA"/>
</dbReference>
<dbReference type="GO" id="GO:0016705">
    <property type="term" value="F:oxidoreductase activity, acting on paired donors, with incorporation or reduction of molecular oxygen"/>
    <property type="evidence" value="ECO:0007669"/>
    <property type="project" value="InterPro"/>
</dbReference>
<sequence>MSNINGHDVGGPSTGQQTAAPKQIILNAFDMSGTLGHLSPGQWKNPKDRSRTKLKLSYWTELAQLLERGNINALFLADSTAGHAVYGGSMDECIRRGAQYPVVDPSIPITAMAAVTKHLAFAITTSTSFESPFILAKRFSTLDHLTDGRIGWNIVTSWKEGAFKAIGLPAIINHDKRYDMADDYLKALYKLWEGSWSDEAVKFDVENDLYADPSLIREIHHNGPYYKLETRHIVPPSPQRVPFLFQAGTSTAGSTFGATHAEAIFVASHSPSLLKPKIARIRSIAASLGRDPQSLKFFATVTPFIGKTVAEAQEKHSDAKKYASVLGGLVLFSSWTGIDVSNLPLDEEINPADHRDGDKISSTLDGMTSTSENIPKWTPRVIAEKAAFGGLGPCPVGTADVVADELQRWIDEGDLDGFNIAYVTTPGSFEDVVDLLIPELRRRGLYPDAPAEDSEGLTARERVYGKGQKTLRDDHIGSKYRYNVYKEEE</sequence>
<dbReference type="PANTHER" id="PTHR30011:SF30">
    <property type="entry name" value="XENOBIOTIC COMPOUND MONOOXYGENASE, DSZA FAMILY (AFU_ORTHOLOGUE AFUA_6G01920)"/>
    <property type="match status" value="1"/>
</dbReference>
<name>A0A3D8RC96_9HELO</name>
<dbReference type="AlphaFoldDB" id="A0A3D8RC96"/>
<dbReference type="InterPro" id="IPR011251">
    <property type="entry name" value="Luciferase-like_dom"/>
</dbReference>
<proteinExistence type="inferred from homology"/>
<dbReference type="InterPro" id="IPR051260">
    <property type="entry name" value="Diverse_substr_monoxygenases"/>
</dbReference>
<protein>
    <recommendedName>
        <fullName evidence="3">Luciferase-like domain-containing protein</fullName>
    </recommendedName>
</protein>
<evidence type="ECO:0000256" key="1">
    <source>
        <dbReference type="ARBA" id="ARBA00033748"/>
    </source>
</evidence>
<dbReference type="GO" id="GO:0004497">
    <property type="term" value="F:monooxygenase activity"/>
    <property type="evidence" value="ECO:0007669"/>
    <property type="project" value="InterPro"/>
</dbReference>
<dbReference type="Pfam" id="PF00296">
    <property type="entry name" value="Bac_luciferase"/>
    <property type="match status" value="1"/>
</dbReference>
<dbReference type="Proteomes" id="UP000256645">
    <property type="component" value="Unassembled WGS sequence"/>
</dbReference>
<dbReference type="PANTHER" id="PTHR30011">
    <property type="entry name" value="ALKANESULFONATE MONOOXYGENASE-RELATED"/>
    <property type="match status" value="1"/>
</dbReference>
<dbReference type="Gene3D" id="3.20.20.30">
    <property type="entry name" value="Luciferase-like domain"/>
    <property type="match status" value="1"/>
</dbReference>
<evidence type="ECO:0000313" key="5">
    <source>
        <dbReference type="Proteomes" id="UP000256645"/>
    </source>
</evidence>
<feature type="region of interest" description="Disordered" evidence="2">
    <location>
        <begin position="447"/>
        <end position="468"/>
    </location>
</feature>
<gene>
    <name evidence="4" type="ORF">BP6252_08057</name>
</gene>